<evidence type="ECO:0000313" key="6">
    <source>
        <dbReference type="Proteomes" id="UP000198535"/>
    </source>
</evidence>
<dbReference type="STRING" id="487685.SAMN04488696_0554"/>
<dbReference type="SUPFAM" id="SSF56219">
    <property type="entry name" value="DNase I-like"/>
    <property type="match status" value="1"/>
</dbReference>
<dbReference type="OrthoDB" id="3327at2157"/>
<comment type="similarity">
    <text evidence="1">Belongs to the DNase I family.</text>
</comment>
<dbReference type="PANTHER" id="PTHR11371">
    <property type="entry name" value="DEOXYRIBONUCLEASE"/>
    <property type="match status" value="1"/>
</dbReference>
<evidence type="ECO:0000259" key="4">
    <source>
        <dbReference type="Pfam" id="PF03372"/>
    </source>
</evidence>
<keyword evidence="3 5" id="KW-0378">Hydrolase</keyword>
<dbReference type="PRINTS" id="PR00130">
    <property type="entry name" value="DNASEI"/>
</dbReference>
<keyword evidence="6" id="KW-1185">Reference proteome</keyword>
<dbReference type="Proteomes" id="UP000198535">
    <property type="component" value="Unassembled WGS sequence"/>
</dbReference>
<dbReference type="GO" id="GO:0003677">
    <property type="term" value="F:DNA binding"/>
    <property type="evidence" value="ECO:0007669"/>
    <property type="project" value="TreeGrafter"/>
</dbReference>
<gene>
    <name evidence="5" type="ORF">SAMN04488696_0554</name>
</gene>
<sequence>MQKAIILLIGILLITGFTAGCISSTEEDNTDNRTVDIIGNTEKNDSINNETVLASVQDETENYQNTTIGQAPVPEPSVVDIDNLRIGAFNIQVFGVTKASKPEVMEVLAEIIRTYDIVAIQEIRDASQTALPSLVELVNSDDHEYSYVVSERLGRTSSKEQYAYIFNTQTVQIDGEPQTYPEPEDTDPFHREPYIMAFSSVTGNFDAVMMVIHTDPDEATEEINYLDDALSYAQELYPDEEDFMILGDLNADGSYFDEDGTSDLDAYQWIISDDLDTTTKTTNRTYDRIILTDTSDFTGDAGVFRYDTEYGLDYEQTIAVSDHYPVYAEFIITNDNDRNVSSVV</sequence>
<evidence type="ECO:0000313" key="5">
    <source>
        <dbReference type="EMBL" id="SFM25059.1"/>
    </source>
</evidence>
<dbReference type="Gene3D" id="3.60.10.10">
    <property type="entry name" value="Endonuclease/exonuclease/phosphatase"/>
    <property type="match status" value="1"/>
</dbReference>
<dbReference type="GO" id="GO:0004527">
    <property type="term" value="F:exonuclease activity"/>
    <property type="evidence" value="ECO:0007669"/>
    <property type="project" value="UniProtKB-KW"/>
</dbReference>
<proteinExistence type="inferred from homology"/>
<accession>A0A1I4PBF8</accession>
<organism evidence="5 6">
    <name type="scientific">Methanolobus profundi</name>
    <dbReference type="NCBI Taxonomy" id="487685"/>
    <lineage>
        <taxon>Archaea</taxon>
        <taxon>Methanobacteriati</taxon>
        <taxon>Methanobacteriota</taxon>
        <taxon>Stenosarchaea group</taxon>
        <taxon>Methanomicrobia</taxon>
        <taxon>Methanosarcinales</taxon>
        <taxon>Methanosarcinaceae</taxon>
        <taxon>Methanolobus</taxon>
    </lineage>
</organism>
<dbReference type="InterPro" id="IPR005135">
    <property type="entry name" value="Endo/exonuclease/phosphatase"/>
</dbReference>
<dbReference type="InterPro" id="IPR016202">
    <property type="entry name" value="DNase_I"/>
</dbReference>
<name>A0A1I4PBF8_9EURY</name>
<dbReference type="InterPro" id="IPR036691">
    <property type="entry name" value="Endo/exonu/phosph_ase_sf"/>
</dbReference>
<protein>
    <submittedName>
        <fullName evidence="5">Metal-dependent hydrolase, endonuclease/exonuclease/phosphatase family</fullName>
    </submittedName>
</protein>
<keyword evidence="5" id="KW-0255">Endonuclease</keyword>
<dbReference type="PANTHER" id="PTHR11371:SF31">
    <property type="entry name" value="EXTRACELLULAR NUCLEASE"/>
    <property type="match status" value="1"/>
</dbReference>
<dbReference type="EMBL" id="FOUJ01000001">
    <property type="protein sequence ID" value="SFM25059.1"/>
    <property type="molecule type" value="Genomic_DNA"/>
</dbReference>
<dbReference type="SMART" id="SM00476">
    <property type="entry name" value="DNaseIc"/>
    <property type="match status" value="1"/>
</dbReference>
<dbReference type="RefSeq" id="WP_177187934.1">
    <property type="nucleotide sequence ID" value="NZ_FOUJ01000001.1"/>
</dbReference>
<keyword evidence="2" id="KW-0540">Nuclease</keyword>
<dbReference type="Pfam" id="PF03372">
    <property type="entry name" value="Exo_endo_phos"/>
    <property type="match status" value="1"/>
</dbReference>
<dbReference type="PROSITE" id="PS51257">
    <property type="entry name" value="PROKAR_LIPOPROTEIN"/>
    <property type="match status" value="1"/>
</dbReference>
<dbReference type="AlphaFoldDB" id="A0A1I4PBF8"/>
<evidence type="ECO:0000256" key="2">
    <source>
        <dbReference type="ARBA" id="ARBA00022722"/>
    </source>
</evidence>
<feature type="domain" description="Endonuclease/exonuclease/phosphatase" evidence="4">
    <location>
        <begin position="88"/>
        <end position="323"/>
    </location>
</feature>
<dbReference type="GO" id="GO:0006308">
    <property type="term" value="P:DNA catabolic process"/>
    <property type="evidence" value="ECO:0007669"/>
    <property type="project" value="InterPro"/>
</dbReference>
<keyword evidence="5" id="KW-0269">Exonuclease</keyword>
<reference evidence="6" key="1">
    <citation type="submission" date="2016-10" db="EMBL/GenBank/DDBJ databases">
        <authorList>
            <person name="Varghese N."/>
            <person name="Submissions S."/>
        </authorList>
    </citation>
    <scope>NUCLEOTIDE SEQUENCE [LARGE SCALE GENOMIC DNA]</scope>
    <source>
        <strain evidence="6">Mob M</strain>
    </source>
</reference>
<dbReference type="GO" id="GO:0004530">
    <property type="term" value="F:deoxyribonuclease I activity"/>
    <property type="evidence" value="ECO:0007669"/>
    <property type="project" value="TreeGrafter"/>
</dbReference>
<evidence type="ECO:0000256" key="3">
    <source>
        <dbReference type="ARBA" id="ARBA00022801"/>
    </source>
</evidence>
<evidence type="ECO:0000256" key="1">
    <source>
        <dbReference type="ARBA" id="ARBA00007359"/>
    </source>
</evidence>